<evidence type="ECO:0000313" key="2">
    <source>
        <dbReference type="Proteomes" id="UP000749559"/>
    </source>
</evidence>
<dbReference type="AlphaFoldDB" id="A0A8J1TD40"/>
<dbReference type="OrthoDB" id="6407541at2759"/>
<dbReference type="PRINTS" id="PR00700">
    <property type="entry name" value="PRTYPHPHTASE"/>
</dbReference>
<dbReference type="SMART" id="SM00404">
    <property type="entry name" value="PTPc_motif"/>
    <property type="match status" value="1"/>
</dbReference>
<comment type="caution">
    <text evidence="1">The sequence shown here is derived from an EMBL/GenBank/DDBJ whole genome shotgun (WGS) entry which is preliminary data.</text>
</comment>
<dbReference type="GO" id="GO:0004725">
    <property type="term" value="F:protein tyrosine phosphatase activity"/>
    <property type="evidence" value="ECO:0007669"/>
    <property type="project" value="InterPro"/>
</dbReference>
<dbReference type="Proteomes" id="UP000749559">
    <property type="component" value="Unassembled WGS sequence"/>
</dbReference>
<name>A0A8J1TD40_OWEFU</name>
<reference evidence="1" key="1">
    <citation type="submission" date="2022-03" db="EMBL/GenBank/DDBJ databases">
        <authorList>
            <person name="Martin C."/>
        </authorList>
    </citation>
    <scope>NUCLEOTIDE SEQUENCE</scope>
</reference>
<dbReference type="PANTHER" id="PTHR19134">
    <property type="entry name" value="RECEPTOR-TYPE TYROSINE-PROTEIN PHOSPHATASE"/>
    <property type="match status" value="1"/>
</dbReference>
<evidence type="ECO:0000313" key="1">
    <source>
        <dbReference type="EMBL" id="CAH1798964.1"/>
    </source>
</evidence>
<keyword evidence="2" id="KW-1185">Reference proteome</keyword>
<dbReference type="PROSITE" id="PS50055">
    <property type="entry name" value="TYR_PHOSPHATASE_PTP"/>
    <property type="match status" value="1"/>
</dbReference>
<protein>
    <submittedName>
        <fullName evidence="1">Uncharacterized protein</fullName>
    </submittedName>
</protein>
<dbReference type="InterPro" id="IPR000242">
    <property type="entry name" value="PTP_cat"/>
</dbReference>
<dbReference type="PROSITE" id="PS50056">
    <property type="entry name" value="TYR_PHOSPHATASE_2"/>
    <property type="match status" value="1"/>
</dbReference>
<organism evidence="1 2">
    <name type="scientific">Owenia fusiformis</name>
    <name type="common">Polychaete worm</name>
    <dbReference type="NCBI Taxonomy" id="6347"/>
    <lineage>
        <taxon>Eukaryota</taxon>
        <taxon>Metazoa</taxon>
        <taxon>Spiralia</taxon>
        <taxon>Lophotrochozoa</taxon>
        <taxon>Annelida</taxon>
        <taxon>Polychaeta</taxon>
        <taxon>Sedentaria</taxon>
        <taxon>Canalipalpata</taxon>
        <taxon>Sabellida</taxon>
        <taxon>Oweniida</taxon>
        <taxon>Oweniidae</taxon>
        <taxon>Owenia</taxon>
    </lineage>
</organism>
<gene>
    <name evidence="1" type="ORF">OFUS_LOCUS23035</name>
</gene>
<dbReference type="InterPro" id="IPR000387">
    <property type="entry name" value="Tyr_Pase_dom"/>
</dbReference>
<dbReference type="Pfam" id="PF00102">
    <property type="entry name" value="Y_phosphatase"/>
    <property type="match status" value="1"/>
</dbReference>
<dbReference type="InterPro" id="IPR003595">
    <property type="entry name" value="Tyr_Pase_cat"/>
</dbReference>
<dbReference type="EMBL" id="CAIIXF020000011">
    <property type="protein sequence ID" value="CAH1798964.1"/>
    <property type="molecule type" value="Genomic_DNA"/>
</dbReference>
<dbReference type="InterPro" id="IPR029021">
    <property type="entry name" value="Prot-tyrosine_phosphatase-like"/>
</dbReference>
<proteinExistence type="predicted"/>
<dbReference type="InterPro" id="IPR050348">
    <property type="entry name" value="Protein-Tyr_Phosphatase"/>
</dbReference>
<dbReference type="PANTHER" id="PTHR19134:SF449">
    <property type="entry name" value="TYROSINE-PROTEIN PHOSPHATASE 1"/>
    <property type="match status" value="1"/>
</dbReference>
<sequence>PDAACPDGCSGLIDLLSAVEAWQQKHGNKPITVHCMNGADRSGLFCLASTAVESIKLEQEVDLFQIAKSLKTTRPQLLPTKEQYIFCHDVVENYMSSFDTYANFQ</sequence>
<accession>A0A8J1TD40</accession>
<dbReference type="SUPFAM" id="SSF52799">
    <property type="entry name" value="(Phosphotyrosine protein) phosphatases II"/>
    <property type="match status" value="1"/>
</dbReference>
<dbReference type="PROSITE" id="PS00383">
    <property type="entry name" value="TYR_PHOSPHATASE_1"/>
    <property type="match status" value="1"/>
</dbReference>
<feature type="non-terminal residue" evidence="1">
    <location>
        <position position="105"/>
    </location>
</feature>
<dbReference type="Gene3D" id="3.90.190.10">
    <property type="entry name" value="Protein tyrosine phosphatase superfamily"/>
    <property type="match status" value="1"/>
</dbReference>
<dbReference type="InterPro" id="IPR016130">
    <property type="entry name" value="Tyr_Pase_AS"/>
</dbReference>